<reference evidence="2" key="1">
    <citation type="journal article" date="2019" name="Int. J. Syst. Evol. Microbiol.">
        <title>The Global Catalogue of Microorganisms (GCM) 10K type strain sequencing project: providing services to taxonomists for standard genome sequencing and annotation.</title>
        <authorList>
            <consortium name="The Broad Institute Genomics Platform"/>
            <consortium name="The Broad Institute Genome Sequencing Center for Infectious Disease"/>
            <person name="Wu L."/>
            <person name="Ma J."/>
        </authorList>
    </citation>
    <scope>NUCLEOTIDE SEQUENCE [LARGE SCALE GENOMIC DNA]</scope>
    <source>
        <strain evidence="2">CGMCC 4.1648</strain>
    </source>
</reference>
<keyword evidence="2" id="KW-1185">Reference proteome</keyword>
<evidence type="ECO:0000313" key="1">
    <source>
        <dbReference type="EMBL" id="MFC5021557.1"/>
    </source>
</evidence>
<dbReference type="GO" id="GO:0016757">
    <property type="term" value="F:glycosyltransferase activity"/>
    <property type="evidence" value="ECO:0007669"/>
    <property type="project" value="UniProtKB-KW"/>
</dbReference>
<dbReference type="PANTHER" id="PTHR45947:SF3">
    <property type="entry name" value="SULFOQUINOVOSYL TRANSFERASE SQD2"/>
    <property type="match status" value="1"/>
</dbReference>
<dbReference type="Pfam" id="PF13692">
    <property type="entry name" value="Glyco_trans_1_4"/>
    <property type="match status" value="1"/>
</dbReference>
<dbReference type="SUPFAM" id="SSF53756">
    <property type="entry name" value="UDP-Glycosyltransferase/glycogen phosphorylase"/>
    <property type="match status" value="1"/>
</dbReference>
<accession>A0ABV9X8I5</accession>
<keyword evidence="1" id="KW-0328">Glycosyltransferase</keyword>
<dbReference type="CDD" id="cd03801">
    <property type="entry name" value="GT4_PimA-like"/>
    <property type="match status" value="1"/>
</dbReference>
<dbReference type="Gene3D" id="3.40.50.2000">
    <property type="entry name" value="Glycogen Phosphorylase B"/>
    <property type="match status" value="2"/>
</dbReference>
<protein>
    <submittedName>
        <fullName evidence="1">Glycosyltransferase family 4 protein</fullName>
        <ecNumber evidence="1">2.4.-.-</ecNumber>
    </submittedName>
</protein>
<evidence type="ECO:0000313" key="2">
    <source>
        <dbReference type="Proteomes" id="UP001595829"/>
    </source>
</evidence>
<name>A0ABV9X8I5_9ACTN</name>
<dbReference type="Proteomes" id="UP001595829">
    <property type="component" value="Unassembled WGS sequence"/>
</dbReference>
<dbReference type="RefSeq" id="WP_380839716.1">
    <property type="nucleotide sequence ID" value="NZ_BAABIT010000001.1"/>
</dbReference>
<dbReference type="EC" id="2.4.-.-" evidence="1"/>
<organism evidence="1 2">
    <name type="scientific">Streptomyces coeruleoprunus</name>
    <dbReference type="NCBI Taxonomy" id="285563"/>
    <lineage>
        <taxon>Bacteria</taxon>
        <taxon>Bacillati</taxon>
        <taxon>Actinomycetota</taxon>
        <taxon>Actinomycetes</taxon>
        <taxon>Kitasatosporales</taxon>
        <taxon>Streptomycetaceae</taxon>
        <taxon>Streptomyces</taxon>
    </lineage>
</organism>
<keyword evidence="1" id="KW-0808">Transferase</keyword>
<gene>
    <name evidence="1" type="ORF">ACFPM3_05235</name>
</gene>
<dbReference type="InterPro" id="IPR050194">
    <property type="entry name" value="Glycosyltransferase_grp1"/>
</dbReference>
<proteinExistence type="predicted"/>
<comment type="caution">
    <text evidence="1">The sequence shown here is derived from an EMBL/GenBank/DDBJ whole genome shotgun (WGS) entry which is preliminary data.</text>
</comment>
<dbReference type="EMBL" id="JBHSJD010000002">
    <property type="protein sequence ID" value="MFC5021557.1"/>
    <property type="molecule type" value="Genomic_DNA"/>
</dbReference>
<sequence>MDSAATRAHMPPQVSFTRPKSLSIAARVYGYPPTHNAGSEWMLHSMLRPLVEHGHRVTVWLSHPGSIEKRYDIGGVSVVPYQEGADFAAAVQKADVLISHFENVPLVSGLARTRQIPVVVICHDNFATTFHNAAGADLLVYNSEWIRRDGEIFYARYPPEFLPKRTIVVRPPVIAEDYRTEPGDRATLVNLNADKGGELFWRIAAWTPEWSFLGVRGAYGQQIMPPPRLPNCEVVDSVPGTNMREHVYSRSRVMLMPSLYESWGRVAVEACASGIPVIAHPTPGLVESLGAAGIFAYRDDVNAWIHALLALRDPVNWARASRRAKARSEQLTRESDLDLWCDAVESLARERRPASLRGASAARRLWRSQ</sequence>
<dbReference type="PANTHER" id="PTHR45947">
    <property type="entry name" value="SULFOQUINOVOSYL TRANSFERASE SQD2"/>
    <property type="match status" value="1"/>
</dbReference>